<name>A0A6J4S069_9ACTN</name>
<dbReference type="CDD" id="cd04301">
    <property type="entry name" value="NAT_SF"/>
    <property type="match status" value="1"/>
</dbReference>
<dbReference type="Gene3D" id="3.40.630.30">
    <property type="match status" value="1"/>
</dbReference>
<protein>
    <recommendedName>
        <fullName evidence="3">N-acetyltransferase domain-containing protein</fullName>
    </recommendedName>
</protein>
<dbReference type="Pfam" id="PF00583">
    <property type="entry name" value="Acetyltransf_1"/>
    <property type="match status" value="1"/>
</dbReference>
<accession>A0A6J4S069</accession>
<sequence length="136" mass="15373">MSDAAISYRTSPFVSTGDLNELFSVTREGHAPRNFDPVLRRSLTYICAYRNEWLVGFVNVAWDGGGHAFLLDTTVRPELRLRGIGRELVRRAAAEARERGVEWLHVDFEPDLRPFYDSCGFRATEAGQMRLAAGPR</sequence>
<dbReference type="PANTHER" id="PTHR43626:SF4">
    <property type="entry name" value="GCN5-RELATED N-ACETYLTRANSFERASE 2, CHLOROPLASTIC"/>
    <property type="match status" value="1"/>
</dbReference>
<organism evidence="4">
    <name type="scientific">uncultured Rubrobacteraceae bacterium</name>
    <dbReference type="NCBI Taxonomy" id="349277"/>
    <lineage>
        <taxon>Bacteria</taxon>
        <taxon>Bacillati</taxon>
        <taxon>Actinomycetota</taxon>
        <taxon>Rubrobacteria</taxon>
        <taxon>Rubrobacterales</taxon>
        <taxon>Rubrobacteraceae</taxon>
        <taxon>environmental samples</taxon>
    </lineage>
</organism>
<evidence type="ECO:0000256" key="1">
    <source>
        <dbReference type="ARBA" id="ARBA00022679"/>
    </source>
</evidence>
<reference evidence="4" key="1">
    <citation type="submission" date="2020-02" db="EMBL/GenBank/DDBJ databases">
        <authorList>
            <person name="Meier V. D."/>
        </authorList>
    </citation>
    <scope>NUCLEOTIDE SEQUENCE</scope>
    <source>
        <strain evidence="4">AVDCRST_MAG05</strain>
    </source>
</reference>
<dbReference type="InterPro" id="IPR045039">
    <property type="entry name" value="NSI-like"/>
</dbReference>
<dbReference type="GO" id="GO:0005737">
    <property type="term" value="C:cytoplasm"/>
    <property type="evidence" value="ECO:0007669"/>
    <property type="project" value="TreeGrafter"/>
</dbReference>
<dbReference type="PROSITE" id="PS51186">
    <property type="entry name" value="GNAT"/>
    <property type="match status" value="1"/>
</dbReference>
<evidence type="ECO:0000256" key="2">
    <source>
        <dbReference type="ARBA" id="ARBA00023315"/>
    </source>
</evidence>
<dbReference type="GO" id="GO:0008080">
    <property type="term" value="F:N-acetyltransferase activity"/>
    <property type="evidence" value="ECO:0007669"/>
    <property type="project" value="InterPro"/>
</dbReference>
<keyword evidence="2" id="KW-0012">Acyltransferase</keyword>
<dbReference type="EMBL" id="CADCVM010000147">
    <property type="protein sequence ID" value="CAA9481841.1"/>
    <property type="molecule type" value="Genomic_DNA"/>
</dbReference>
<keyword evidence="1" id="KW-0808">Transferase</keyword>
<evidence type="ECO:0000313" key="4">
    <source>
        <dbReference type="EMBL" id="CAA9481841.1"/>
    </source>
</evidence>
<gene>
    <name evidence="4" type="ORF">AVDCRST_MAG05-1292</name>
</gene>
<dbReference type="AlphaFoldDB" id="A0A6J4S069"/>
<dbReference type="PANTHER" id="PTHR43626">
    <property type="entry name" value="ACYL-COA N-ACYLTRANSFERASE"/>
    <property type="match status" value="1"/>
</dbReference>
<dbReference type="SUPFAM" id="SSF55729">
    <property type="entry name" value="Acyl-CoA N-acyltransferases (Nat)"/>
    <property type="match status" value="1"/>
</dbReference>
<evidence type="ECO:0000259" key="3">
    <source>
        <dbReference type="PROSITE" id="PS51186"/>
    </source>
</evidence>
<proteinExistence type="predicted"/>
<dbReference type="InterPro" id="IPR016181">
    <property type="entry name" value="Acyl_CoA_acyltransferase"/>
</dbReference>
<feature type="domain" description="N-acetyltransferase" evidence="3">
    <location>
        <begin position="6"/>
        <end position="136"/>
    </location>
</feature>
<dbReference type="InterPro" id="IPR000182">
    <property type="entry name" value="GNAT_dom"/>
</dbReference>